<dbReference type="HOGENOM" id="CLU_023878_1_1_1"/>
<organism evidence="1 2">
    <name type="scientific">Beauveria bassiana D1-5</name>
    <dbReference type="NCBI Taxonomy" id="1245745"/>
    <lineage>
        <taxon>Eukaryota</taxon>
        <taxon>Fungi</taxon>
        <taxon>Dikarya</taxon>
        <taxon>Ascomycota</taxon>
        <taxon>Pezizomycotina</taxon>
        <taxon>Sordariomycetes</taxon>
        <taxon>Hypocreomycetidae</taxon>
        <taxon>Hypocreales</taxon>
        <taxon>Cordycipitaceae</taxon>
        <taxon>Beauveria</taxon>
    </lineage>
</organism>
<sequence length="457" mass="52336">MDKLPFGEAFFARLPKFHMTETALKHFNRQNELKGAARLVIAQDGPLSKVKHEFASNGGPRLRWVQGASDSIGMPPSRSLTATRRELLSGEEQKMVKRSNHRDWTVYDANFELCLQQQGIFRESTRFPDGTQIPEPRNLPEINKILSERRNYLQPPGLDEADFISFANDNNFPHRLEPMRAIIPTIIGPKTDEQVSEKRFHIEPIGDIPFIHPAPDIFDCARRYDLHGDIYRGLYRRVIPARVYAGKSDPAVPNWFLEARVYASNMEECKRRICFVSAYGARAMHALQNYGRRAEEKVYDGNAYTFSVVYVAESRCLEVFAHHMARAANGQEQYFMTKLCEFNMVESKDTFEKGIIAVRNVRDLARKYRGEVIKFANDRAVKLRSDTDARCAGRVPSRKGEASSCPEAALQRLGAMLKRTRLDDAVQKDKEAPAAKRRNANNDEHYLVLKLRELHCE</sequence>
<comment type="caution">
    <text evidence="1">The sequence shown here is derived from an EMBL/GenBank/DDBJ whole genome shotgun (WGS) entry which is preliminary data.</text>
</comment>
<evidence type="ECO:0000313" key="1">
    <source>
        <dbReference type="EMBL" id="KGQ04241.1"/>
    </source>
</evidence>
<evidence type="ECO:0000313" key="2">
    <source>
        <dbReference type="Proteomes" id="UP000030106"/>
    </source>
</evidence>
<reference evidence="1 2" key="1">
    <citation type="submission" date="2012-10" db="EMBL/GenBank/DDBJ databases">
        <title>Genome sequencing and analysis of entomopathogenic fungi Beauveria bassiana D1-5.</title>
        <authorList>
            <person name="Li Q."/>
            <person name="Wang L."/>
            <person name="Zhang Z."/>
            <person name="Wang Q."/>
            <person name="Ren J."/>
            <person name="Wang M."/>
            <person name="Xu W."/>
            <person name="Wang J."/>
            <person name="Lu Y."/>
            <person name="Du Q."/>
            <person name="Sun Z."/>
        </authorList>
    </citation>
    <scope>NUCLEOTIDE SEQUENCE [LARGE SCALE GENOMIC DNA]</scope>
    <source>
        <strain evidence="1 2">D1-5</strain>
    </source>
</reference>
<gene>
    <name evidence="1" type="ORF">BBAD15_g10487</name>
</gene>
<protein>
    <submittedName>
        <fullName evidence="1">Uncharacterized protein</fullName>
    </submittedName>
</protein>
<accession>A0A0A2V8R0</accession>
<dbReference type="STRING" id="1245745.A0A0A2V8R0"/>
<dbReference type="EMBL" id="ANFO01001106">
    <property type="protein sequence ID" value="KGQ04241.1"/>
    <property type="molecule type" value="Genomic_DNA"/>
</dbReference>
<dbReference type="AlphaFoldDB" id="A0A0A2V8R0"/>
<name>A0A0A2V8R0_BEABA</name>
<dbReference type="Proteomes" id="UP000030106">
    <property type="component" value="Unassembled WGS sequence"/>
</dbReference>
<proteinExistence type="predicted"/>